<dbReference type="AlphaFoldDB" id="A4J7S1"/>
<keyword evidence="2" id="KW-1185">Reference proteome</keyword>
<protein>
    <submittedName>
        <fullName evidence="1">Uncharacterized protein</fullName>
    </submittedName>
</protein>
<gene>
    <name evidence="1" type="ordered locus">Dred_2614</name>
</gene>
<dbReference type="EMBL" id="CP000612">
    <property type="protein sequence ID" value="ABO51124.1"/>
    <property type="molecule type" value="Genomic_DNA"/>
</dbReference>
<dbReference type="HOGENOM" id="CLU_2568313_0_0_9"/>
<reference evidence="1 2" key="1">
    <citation type="submission" date="2007-03" db="EMBL/GenBank/DDBJ databases">
        <title>Complete sequence of Desulfotomaculum reducens MI-1.</title>
        <authorList>
            <consortium name="US DOE Joint Genome Institute"/>
            <person name="Copeland A."/>
            <person name="Lucas S."/>
            <person name="Lapidus A."/>
            <person name="Barry K."/>
            <person name="Detter J.C."/>
            <person name="Glavina del Rio T."/>
            <person name="Hammon N."/>
            <person name="Israni S."/>
            <person name="Dalin E."/>
            <person name="Tice H."/>
            <person name="Pitluck S."/>
            <person name="Sims D."/>
            <person name="Brettin T."/>
            <person name="Bruce D."/>
            <person name="Han C."/>
            <person name="Tapia R."/>
            <person name="Schmutz J."/>
            <person name="Larimer F."/>
            <person name="Land M."/>
            <person name="Hauser L."/>
            <person name="Kyrpides N."/>
            <person name="Kim E."/>
            <person name="Tebo B.M."/>
            <person name="Richardson P."/>
        </authorList>
    </citation>
    <scope>NUCLEOTIDE SEQUENCE [LARGE SCALE GENOMIC DNA]</scope>
    <source>
        <strain evidence="1 2">MI-1</strain>
    </source>
</reference>
<name>A4J7S1_DESRM</name>
<dbReference type="Proteomes" id="UP000001556">
    <property type="component" value="Chromosome"/>
</dbReference>
<sequence>MAKKEFTGEVSIVAKLTFCIEADSKEEAIRKLFDANCPISLVDDDDNPVCEIIEQEWHMVDEARQGNVQEPDLVDFSIEEE</sequence>
<dbReference type="KEGG" id="drm:Dred_2614"/>
<proteinExistence type="predicted"/>
<evidence type="ECO:0000313" key="1">
    <source>
        <dbReference type="EMBL" id="ABO51124.1"/>
    </source>
</evidence>
<organism evidence="1 2">
    <name type="scientific">Desulforamulus reducens (strain ATCC BAA-1160 / DSM 100696 / MI-1)</name>
    <name type="common">Desulfotomaculum reducens</name>
    <dbReference type="NCBI Taxonomy" id="349161"/>
    <lineage>
        <taxon>Bacteria</taxon>
        <taxon>Bacillati</taxon>
        <taxon>Bacillota</taxon>
        <taxon>Clostridia</taxon>
        <taxon>Eubacteriales</taxon>
        <taxon>Peptococcaceae</taxon>
        <taxon>Desulforamulus</taxon>
    </lineage>
</organism>
<accession>A4J7S1</accession>
<dbReference type="STRING" id="349161.Dred_2614"/>
<evidence type="ECO:0000313" key="2">
    <source>
        <dbReference type="Proteomes" id="UP000001556"/>
    </source>
</evidence>
<dbReference type="OrthoDB" id="2087832at2"/>
<dbReference type="RefSeq" id="WP_011878922.1">
    <property type="nucleotide sequence ID" value="NC_009253.1"/>
</dbReference>